<dbReference type="Proteomes" id="UP000518904">
    <property type="component" value="Unassembled WGS sequence"/>
</dbReference>
<gene>
    <name evidence="1" type="ORF">HKB16_31890</name>
</gene>
<proteinExistence type="predicted"/>
<evidence type="ECO:0000313" key="2">
    <source>
        <dbReference type="Proteomes" id="UP000518904"/>
    </source>
</evidence>
<organism evidence="1 2">
    <name type="scientific">Vibrio parahaemolyticus</name>
    <dbReference type="NCBI Taxonomy" id="670"/>
    <lineage>
        <taxon>Bacteria</taxon>
        <taxon>Pseudomonadati</taxon>
        <taxon>Pseudomonadota</taxon>
        <taxon>Gammaproteobacteria</taxon>
        <taxon>Vibrionales</taxon>
        <taxon>Vibrionaceae</taxon>
        <taxon>Vibrio</taxon>
    </lineage>
</organism>
<dbReference type="AlphaFoldDB" id="A0A7Y0SPV6"/>
<reference evidence="1 2" key="1">
    <citation type="submission" date="2020-04" db="EMBL/GenBank/DDBJ databases">
        <title>Whole-genome sequencing of Vibrio spp. from China reveals different genetic environments of blaCTX-M-14 among diverse lineages.</title>
        <authorList>
            <person name="Zheng Z."/>
            <person name="Ye L."/>
            <person name="Chen S."/>
        </authorList>
    </citation>
    <scope>NUCLEOTIDE SEQUENCE [LARGE SCALE GENOMIC DNA]</scope>
    <source>
        <strain evidence="1 2">Vb0551</strain>
    </source>
</reference>
<accession>A0A7Y0SPV6</accession>
<protein>
    <submittedName>
        <fullName evidence="1">Uncharacterized protein</fullName>
    </submittedName>
</protein>
<comment type="caution">
    <text evidence="1">The sequence shown here is derived from an EMBL/GenBank/DDBJ whole genome shotgun (WGS) entry which is preliminary data.</text>
</comment>
<name>A0A7Y0SPV6_VIBPH</name>
<evidence type="ECO:0000313" key="1">
    <source>
        <dbReference type="EMBL" id="NMU87451.1"/>
    </source>
</evidence>
<feature type="non-terminal residue" evidence="1">
    <location>
        <position position="255"/>
    </location>
</feature>
<sequence>ARGLPSRNLAVAIREYAPGAEVVLDGRVFRSGGVALNWHNIAKSDAVEAQKFDLAWRCNHCGQTGYLDGVAIEQDDIYCDNEKCGEKIDTKNQRKVLQPTGFVTDFYHSPSNDISQQAFIPVEAPWISVSGTQKNLPNPDMGYMVASPDGRVFNHTAGASGKGYALCMSCGRAESMTSSGEFPKHFSPSVPHVPLQAGKLDGEDPRASCGGSTTILKDVHLGSHIKTDVFELVLKHPLRNEFIADNEDGRTVATT</sequence>
<feature type="non-terminal residue" evidence="1">
    <location>
        <position position="1"/>
    </location>
</feature>
<dbReference type="EMBL" id="JABCLB010002689">
    <property type="protein sequence ID" value="NMU87451.1"/>
    <property type="molecule type" value="Genomic_DNA"/>
</dbReference>